<name>X1UJG6_9ZZZZ</name>
<reference evidence="1" key="1">
    <citation type="journal article" date="2014" name="Front. Microbiol.">
        <title>High frequency of phylogenetically diverse reductive dehalogenase-homologous genes in deep subseafloor sedimentary metagenomes.</title>
        <authorList>
            <person name="Kawai M."/>
            <person name="Futagami T."/>
            <person name="Toyoda A."/>
            <person name="Takaki Y."/>
            <person name="Nishi S."/>
            <person name="Hori S."/>
            <person name="Arai W."/>
            <person name="Tsubouchi T."/>
            <person name="Morono Y."/>
            <person name="Uchiyama I."/>
            <person name="Ito T."/>
            <person name="Fujiyama A."/>
            <person name="Inagaki F."/>
            <person name="Takami H."/>
        </authorList>
    </citation>
    <scope>NUCLEOTIDE SEQUENCE</scope>
    <source>
        <strain evidence="1">Expedition CK06-06</strain>
    </source>
</reference>
<sequence length="101" mass="10717">MANSKVSALGAIGAAALSNLLHAVQGGTSYKMTLTQLKALFRHEDTFGNGDLAGNNLTINHNLGTIYPIVVVTDENDYLSDVSSLLEVTSVNQIVIHFGIM</sequence>
<evidence type="ECO:0000313" key="1">
    <source>
        <dbReference type="EMBL" id="GAJ00031.1"/>
    </source>
</evidence>
<proteinExistence type="predicted"/>
<dbReference type="EMBL" id="BARW01015886">
    <property type="protein sequence ID" value="GAJ00031.1"/>
    <property type="molecule type" value="Genomic_DNA"/>
</dbReference>
<accession>X1UJG6</accession>
<comment type="caution">
    <text evidence="1">The sequence shown here is derived from an EMBL/GenBank/DDBJ whole genome shotgun (WGS) entry which is preliminary data.</text>
</comment>
<dbReference type="AlphaFoldDB" id="X1UJG6"/>
<protein>
    <submittedName>
        <fullName evidence="1">Uncharacterized protein</fullName>
    </submittedName>
</protein>
<gene>
    <name evidence="1" type="ORF">S12H4_27785</name>
</gene>
<organism evidence="1">
    <name type="scientific">marine sediment metagenome</name>
    <dbReference type="NCBI Taxonomy" id="412755"/>
    <lineage>
        <taxon>unclassified sequences</taxon>
        <taxon>metagenomes</taxon>
        <taxon>ecological metagenomes</taxon>
    </lineage>
</organism>